<gene>
    <name evidence="4" type="ORF">IZ6_23390</name>
</gene>
<dbReference type="SUPFAM" id="SSF55961">
    <property type="entry name" value="Bet v1-like"/>
    <property type="match status" value="1"/>
</dbReference>
<organism evidence="4 5">
    <name type="scientific">Terrihabitans soli</name>
    <dbReference type="NCBI Taxonomy" id="708113"/>
    <lineage>
        <taxon>Bacteria</taxon>
        <taxon>Pseudomonadati</taxon>
        <taxon>Pseudomonadota</taxon>
        <taxon>Alphaproteobacteria</taxon>
        <taxon>Hyphomicrobiales</taxon>
        <taxon>Terrihabitans</taxon>
    </lineage>
</organism>
<dbReference type="RefSeq" id="WP_222875239.1">
    <property type="nucleotide sequence ID" value="NZ_AP023361.1"/>
</dbReference>
<dbReference type="Proteomes" id="UP000515317">
    <property type="component" value="Chromosome"/>
</dbReference>
<proteinExistence type="inferred from homology"/>
<evidence type="ECO:0000313" key="4">
    <source>
        <dbReference type="EMBL" id="BCJ91604.1"/>
    </source>
</evidence>
<dbReference type="EMBL" id="AP023361">
    <property type="protein sequence ID" value="BCJ91604.1"/>
    <property type="molecule type" value="Genomic_DNA"/>
</dbReference>
<dbReference type="KEGG" id="tso:IZ6_23390"/>
<reference evidence="4 5" key="1">
    <citation type="submission" date="2020-08" db="EMBL/GenBank/DDBJ databases">
        <title>Genome sequence of Rhizobiales bacterium strain IZ6.</title>
        <authorList>
            <person name="Nakai R."/>
            <person name="Naganuma T."/>
        </authorList>
    </citation>
    <scope>NUCLEOTIDE SEQUENCE [LARGE SCALE GENOMIC DNA]</scope>
    <source>
        <strain evidence="4 5">IZ6</strain>
    </source>
</reference>
<evidence type="ECO:0000256" key="2">
    <source>
        <dbReference type="SAM" id="MobiDB-lite"/>
    </source>
</evidence>
<evidence type="ECO:0000313" key="5">
    <source>
        <dbReference type="Proteomes" id="UP000515317"/>
    </source>
</evidence>
<keyword evidence="5" id="KW-1185">Reference proteome</keyword>
<dbReference type="CDD" id="cd08899">
    <property type="entry name" value="SRPBCC_CalC_Aha1-like_6"/>
    <property type="match status" value="1"/>
</dbReference>
<dbReference type="InterPro" id="IPR013538">
    <property type="entry name" value="ASHA1/2-like_C"/>
</dbReference>
<sequence>MSEYVTDIAPDTVRLERSLPGPIERVWSYITDSDKRQTWLARGPIDQNEGGTVELTWENDKLSNDSDDDAPENFKGGKTHTMRGRVLACEPPRLLSFTWPGDKGESQVTFELTPKGDRVHLVLTHSRLASRDGKIGVSGGWHAHIGILEDILEGRKTRPFWKNFNRLHAEYKTRL</sequence>
<dbReference type="AlphaFoldDB" id="A0A6S6QMC6"/>
<dbReference type="InterPro" id="IPR023393">
    <property type="entry name" value="START-like_dom_sf"/>
</dbReference>
<evidence type="ECO:0000259" key="3">
    <source>
        <dbReference type="Pfam" id="PF08327"/>
    </source>
</evidence>
<protein>
    <recommendedName>
        <fullName evidence="3">Activator of Hsp90 ATPase homologue 1/2-like C-terminal domain-containing protein</fullName>
    </recommendedName>
</protein>
<feature type="domain" description="Activator of Hsp90 ATPase homologue 1/2-like C-terminal" evidence="3">
    <location>
        <begin position="22"/>
        <end position="153"/>
    </location>
</feature>
<feature type="region of interest" description="Disordered" evidence="2">
    <location>
        <begin position="60"/>
        <end position="79"/>
    </location>
</feature>
<evidence type="ECO:0000256" key="1">
    <source>
        <dbReference type="ARBA" id="ARBA00006817"/>
    </source>
</evidence>
<name>A0A6S6QMC6_9HYPH</name>
<comment type="similarity">
    <text evidence="1">Belongs to the AHA1 family.</text>
</comment>
<dbReference type="Pfam" id="PF08327">
    <property type="entry name" value="AHSA1"/>
    <property type="match status" value="1"/>
</dbReference>
<dbReference type="Gene3D" id="3.30.530.20">
    <property type="match status" value="1"/>
</dbReference>
<accession>A0A6S6QMC6</accession>